<dbReference type="RefSeq" id="XP_060291989.1">
    <property type="nucleotide sequence ID" value="XM_060435250.1"/>
</dbReference>
<proteinExistence type="predicted"/>
<dbReference type="GeneID" id="85318520"/>
<reference evidence="1" key="1">
    <citation type="submission" date="2023-06" db="EMBL/GenBank/DDBJ databases">
        <title>Genome-scale phylogeny and comparative genomics of the fungal order Sordariales.</title>
        <authorList>
            <consortium name="Lawrence Berkeley National Laboratory"/>
            <person name="Hensen N."/>
            <person name="Bonometti L."/>
            <person name="Westerberg I."/>
            <person name="Brannstrom I.O."/>
            <person name="Guillou S."/>
            <person name="Cros-Aarteil S."/>
            <person name="Calhoun S."/>
            <person name="Haridas S."/>
            <person name="Kuo A."/>
            <person name="Mondo S."/>
            <person name="Pangilinan J."/>
            <person name="Riley R."/>
            <person name="LaButti K."/>
            <person name="Andreopoulos B."/>
            <person name="Lipzen A."/>
            <person name="Chen C."/>
            <person name="Yanf M."/>
            <person name="Daum C."/>
            <person name="Ng V."/>
            <person name="Clum A."/>
            <person name="Steindorff A."/>
            <person name="Ohm R."/>
            <person name="Martin F."/>
            <person name="Silar P."/>
            <person name="Natvig D."/>
            <person name="Lalanne C."/>
            <person name="Gautier V."/>
            <person name="Ament-velasquez S.L."/>
            <person name="Kruys A."/>
            <person name="Hutchinson M.I."/>
            <person name="Powell A.J."/>
            <person name="Barry K."/>
            <person name="Miller A.N."/>
            <person name="Grigoriev I.V."/>
            <person name="Debuchy R."/>
            <person name="Gladieux P."/>
            <person name="Thoren M.H."/>
            <person name="Johannesson H."/>
        </authorList>
    </citation>
    <scope>NUCLEOTIDE SEQUENCE</scope>
    <source>
        <strain evidence="1">SMH2392-1A</strain>
    </source>
</reference>
<evidence type="ECO:0000313" key="1">
    <source>
        <dbReference type="EMBL" id="KAK0706895.1"/>
    </source>
</evidence>
<protein>
    <submittedName>
        <fullName evidence="1">Uncharacterized protein</fullName>
    </submittedName>
</protein>
<dbReference type="AlphaFoldDB" id="A0AA40DKT9"/>
<name>A0AA40DKT9_9PEZI</name>
<keyword evidence="2" id="KW-1185">Reference proteome</keyword>
<gene>
    <name evidence="1" type="ORF">B0T26DRAFT_478944</name>
</gene>
<sequence length="209" mass="24253">MVGQHEDKTNNIRSRAERIAKRFNKWLRNFVEKSGDNGGGIAMEPETCFVQNLINYRHNQIEQDKGEILEDILRAEIPTDGAAAWGLWYIEMCSLMLRTAQDRRYSKTGDPRKEKAERNKMHACRLLNQIVNGLWPILQEDCLVFYRFFAETNIRLTEVSRLEDRSEFVGFFVNILVGEISEGKVTFLTSPYRPLTDLSTSLAIRRYAV</sequence>
<evidence type="ECO:0000313" key="2">
    <source>
        <dbReference type="Proteomes" id="UP001172101"/>
    </source>
</evidence>
<dbReference type="Proteomes" id="UP001172101">
    <property type="component" value="Unassembled WGS sequence"/>
</dbReference>
<organism evidence="1 2">
    <name type="scientific">Lasiosphaeria miniovina</name>
    <dbReference type="NCBI Taxonomy" id="1954250"/>
    <lineage>
        <taxon>Eukaryota</taxon>
        <taxon>Fungi</taxon>
        <taxon>Dikarya</taxon>
        <taxon>Ascomycota</taxon>
        <taxon>Pezizomycotina</taxon>
        <taxon>Sordariomycetes</taxon>
        <taxon>Sordariomycetidae</taxon>
        <taxon>Sordariales</taxon>
        <taxon>Lasiosphaeriaceae</taxon>
        <taxon>Lasiosphaeria</taxon>
    </lineage>
</organism>
<comment type="caution">
    <text evidence="1">The sequence shown here is derived from an EMBL/GenBank/DDBJ whole genome shotgun (WGS) entry which is preliminary data.</text>
</comment>
<accession>A0AA40DKT9</accession>
<dbReference type="EMBL" id="JAUIRO010000007">
    <property type="protein sequence ID" value="KAK0706895.1"/>
    <property type="molecule type" value="Genomic_DNA"/>
</dbReference>